<feature type="transmembrane region" description="Helical" evidence="7">
    <location>
        <begin position="20"/>
        <end position="39"/>
    </location>
</feature>
<reference evidence="8 9" key="1">
    <citation type="submission" date="2024-12" db="EMBL/GenBank/DDBJ databases">
        <title>The unique morphological basis and parallel evolutionary history of personate flowers in Penstemon.</title>
        <authorList>
            <person name="Depatie T.H."/>
            <person name="Wessinger C.A."/>
        </authorList>
    </citation>
    <scope>NUCLEOTIDE SEQUENCE [LARGE SCALE GENOMIC DNA]</scope>
    <source>
        <strain evidence="8">WTNN_2</strain>
        <tissue evidence="8">Leaf</tissue>
    </source>
</reference>
<comment type="similarity">
    <text evidence="2">Belongs to the SLC29A/ENT transporter (TC 2.A.57) family.</text>
</comment>
<dbReference type="GO" id="GO:0015858">
    <property type="term" value="P:nucleoside transport"/>
    <property type="evidence" value="ECO:0007669"/>
    <property type="project" value="UniProtKB-ARBA"/>
</dbReference>
<dbReference type="GO" id="GO:0022857">
    <property type="term" value="F:transmembrane transporter activity"/>
    <property type="evidence" value="ECO:0007669"/>
    <property type="project" value="UniProtKB-ARBA"/>
</dbReference>
<evidence type="ECO:0000256" key="4">
    <source>
        <dbReference type="ARBA" id="ARBA00022692"/>
    </source>
</evidence>
<dbReference type="InterPro" id="IPR002259">
    <property type="entry name" value="Eqnu_transpt"/>
</dbReference>
<keyword evidence="6 7" id="KW-0472">Membrane</keyword>
<evidence type="ECO:0000256" key="2">
    <source>
        <dbReference type="ARBA" id="ARBA00007965"/>
    </source>
</evidence>
<comment type="caution">
    <text evidence="8">The sequence shown here is derived from an EMBL/GenBank/DDBJ whole genome shotgun (WGS) entry which is preliminary data.</text>
</comment>
<keyword evidence="3" id="KW-0813">Transport</keyword>
<sequence length="53" mass="5801">MNMQLEAEAGAGVSLKGKYAAIVVCWFLGNGCLFAWNSMTTIGDYYGYLFPIN</sequence>
<accession>A0ABD3S973</accession>
<gene>
    <name evidence="8" type="ORF">ACJIZ3_006888</name>
</gene>
<evidence type="ECO:0000256" key="6">
    <source>
        <dbReference type="ARBA" id="ARBA00023136"/>
    </source>
</evidence>
<evidence type="ECO:0000256" key="5">
    <source>
        <dbReference type="ARBA" id="ARBA00022989"/>
    </source>
</evidence>
<protein>
    <submittedName>
        <fullName evidence="8">Uncharacterized protein</fullName>
    </submittedName>
</protein>
<evidence type="ECO:0000313" key="9">
    <source>
        <dbReference type="Proteomes" id="UP001634393"/>
    </source>
</evidence>
<keyword evidence="4 7" id="KW-0812">Transmembrane</keyword>
<dbReference type="PANTHER" id="PTHR10332">
    <property type="entry name" value="EQUILIBRATIVE NUCLEOSIDE TRANSPORTER"/>
    <property type="match status" value="1"/>
</dbReference>
<comment type="subcellular location">
    <subcellularLocation>
        <location evidence="1">Membrane</location>
        <topology evidence="1">Multi-pass membrane protein</topology>
    </subcellularLocation>
</comment>
<dbReference type="PANTHER" id="PTHR10332:SF30">
    <property type="entry name" value="EQUILIBRATIVE NUCLEOTIDE TRANSPORTER 2"/>
    <property type="match status" value="1"/>
</dbReference>
<dbReference type="Proteomes" id="UP001634393">
    <property type="component" value="Unassembled WGS sequence"/>
</dbReference>
<name>A0ABD3S973_9LAMI</name>
<dbReference type="GO" id="GO:0016020">
    <property type="term" value="C:membrane"/>
    <property type="evidence" value="ECO:0007669"/>
    <property type="project" value="UniProtKB-SubCell"/>
</dbReference>
<proteinExistence type="inferred from homology"/>
<evidence type="ECO:0000256" key="3">
    <source>
        <dbReference type="ARBA" id="ARBA00022448"/>
    </source>
</evidence>
<dbReference type="EMBL" id="JBJXBP010000007">
    <property type="protein sequence ID" value="KAL3820983.1"/>
    <property type="molecule type" value="Genomic_DNA"/>
</dbReference>
<organism evidence="8 9">
    <name type="scientific">Penstemon smallii</name>
    <dbReference type="NCBI Taxonomy" id="265156"/>
    <lineage>
        <taxon>Eukaryota</taxon>
        <taxon>Viridiplantae</taxon>
        <taxon>Streptophyta</taxon>
        <taxon>Embryophyta</taxon>
        <taxon>Tracheophyta</taxon>
        <taxon>Spermatophyta</taxon>
        <taxon>Magnoliopsida</taxon>
        <taxon>eudicotyledons</taxon>
        <taxon>Gunneridae</taxon>
        <taxon>Pentapetalae</taxon>
        <taxon>asterids</taxon>
        <taxon>lamiids</taxon>
        <taxon>Lamiales</taxon>
        <taxon>Plantaginaceae</taxon>
        <taxon>Cheloneae</taxon>
        <taxon>Penstemon</taxon>
    </lineage>
</organism>
<keyword evidence="9" id="KW-1185">Reference proteome</keyword>
<evidence type="ECO:0000256" key="1">
    <source>
        <dbReference type="ARBA" id="ARBA00004141"/>
    </source>
</evidence>
<keyword evidence="5 7" id="KW-1133">Transmembrane helix</keyword>
<dbReference type="AlphaFoldDB" id="A0ABD3S973"/>
<evidence type="ECO:0000256" key="7">
    <source>
        <dbReference type="SAM" id="Phobius"/>
    </source>
</evidence>
<evidence type="ECO:0000313" key="8">
    <source>
        <dbReference type="EMBL" id="KAL3820983.1"/>
    </source>
</evidence>